<feature type="domain" description="PBP" evidence="3">
    <location>
        <begin position="18"/>
        <end position="290"/>
    </location>
</feature>
<comment type="caution">
    <text evidence="4">The sequence shown here is derived from an EMBL/GenBank/DDBJ whole genome shotgun (WGS) entry which is preliminary data.</text>
</comment>
<feature type="signal peptide" evidence="2">
    <location>
        <begin position="1"/>
        <end position="22"/>
    </location>
</feature>
<dbReference type="AlphaFoldDB" id="A0A4Q0XQG4"/>
<dbReference type="Gene3D" id="3.40.190.10">
    <property type="entry name" value="Periplasmic binding protein-like II"/>
    <property type="match status" value="2"/>
</dbReference>
<evidence type="ECO:0000256" key="1">
    <source>
        <dbReference type="ARBA" id="ARBA00022729"/>
    </source>
</evidence>
<evidence type="ECO:0000259" key="3">
    <source>
        <dbReference type="Pfam" id="PF12849"/>
    </source>
</evidence>
<name>A0A4Q0XQG4_9BACT</name>
<keyword evidence="1 2" id="KW-0732">Signal</keyword>
<evidence type="ECO:0000313" key="5">
    <source>
        <dbReference type="Proteomes" id="UP000290657"/>
    </source>
</evidence>
<dbReference type="InterPro" id="IPR024370">
    <property type="entry name" value="PBP_domain"/>
</dbReference>
<dbReference type="SUPFAM" id="SSF53850">
    <property type="entry name" value="Periplasmic binding protein-like II"/>
    <property type="match status" value="1"/>
</dbReference>
<protein>
    <submittedName>
        <fullName evidence="4">Phosphate-binding protein</fullName>
    </submittedName>
</protein>
<reference evidence="4 5" key="1">
    <citation type="submission" date="2017-10" db="EMBL/GenBank/DDBJ databases">
        <title>Genomics of the genus Arcobacter.</title>
        <authorList>
            <person name="Perez-Cataluna A."/>
            <person name="Figueras M.J."/>
        </authorList>
    </citation>
    <scope>NUCLEOTIDE SEQUENCE [LARGE SCALE GENOMIC DNA]</scope>
    <source>
        <strain evidence="4 5">CECT 8987</strain>
    </source>
</reference>
<evidence type="ECO:0000313" key="4">
    <source>
        <dbReference type="EMBL" id="RXJ57902.1"/>
    </source>
</evidence>
<gene>
    <name evidence="4" type="ORF">CRV04_05185</name>
</gene>
<dbReference type="PANTHER" id="PTHR30570">
    <property type="entry name" value="PERIPLASMIC PHOSPHATE BINDING COMPONENT OF PHOSPHATE ABC TRANSPORTER"/>
    <property type="match status" value="1"/>
</dbReference>
<dbReference type="OrthoDB" id="9790048at2"/>
<evidence type="ECO:0000256" key="2">
    <source>
        <dbReference type="SAM" id="SignalP"/>
    </source>
</evidence>
<dbReference type="Pfam" id="PF12849">
    <property type="entry name" value="PBP_like_2"/>
    <property type="match status" value="1"/>
</dbReference>
<sequence>MNLRKSALALIAAATVASSLGANDQIRIVGSSTVYPFTSYVAEEFGATTGFKTPVVESTGSGGGMKIFCAGAGVDTPSFTNASRPMKDKEFATCQKNGVKEITGFMVGYDGIAIAQSNDNAPLNLTKEQIFLALAQEVPSKDGKKLIPNPYKKWSDIDPSLPNREIRMIGAPTTSGTRDSFDEMVMEHASKNFKIYGGKYKKIRTDGAYIPGGENDNLIVQQLTQDKAALGYFGYSFLEENHDKINGVTLNGIAPTAENIANGKYPVSRSLFMYMKNGHIGKVKGVAEFLDLYATKAMIGPKGVLRNIGLIPMQDKMLKEVQASVKARTLLTADMVKHKTVLPVK</sequence>
<dbReference type="PANTHER" id="PTHR30570:SF1">
    <property type="entry name" value="PHOSPHATE-BINDING PROTEIN PSTS"/>
    <property type="match status" value="1"/>
</dbReference>
<proteinExistence type="predicted"/>
<feature type="chain" id="PRO_5020381849" evidence="2">
    <location>
        <begin position="23"/>
        <end position="345"/>
    </location>
</feature>
<dbReference type="RefSeq" id="WP_128995765.1">
    <property type="nucleotide sequence ID" value="NZ_PDKN01000003.1"/>
</dbReference>
<dbReference type="InterPro" id="IPR050811">
    <property type="entry name" value="Phosphate_ABC_transporter"/>
</dbReference>
<dbReference type="Proteomes" id="UP000290657">
    <property type="component" value="Unassembled WGS sequence"/>
</dbReference>
<dbReference type="EMBL" id="PDKN01000003">
    <property type="protein sequence ID" value="RXJ57902.1"/>
    <property type="molecule type" value="Genomic_DNA"/>
</dbReference>
<organism evidence="4 5">
    <name type="scientific">Candidatus Marinarcus aquaticus</name>
    <dbReference type="NCBI Taxonomy" id="2044504"/>
    <lineage>
        <taxon>Bacteria</taxon>
        <taxon>Pseudomonadati</taxon>
        <taxon>Campylobacterota</taxon>
        <taxon>Epsilonproteobacteria</taxon>
        <taxon>Campylobacterales</taxon>
        <taxon>Arcobacteraceae</taxon>
        <taxon>Candidatus Marinarcus</taxon>
    </lineage>
</organism>
<accession>A0A4Q0XQG4</accession>
<dbReference type="CDD" id="cd13654">
    <property type="entry name" value="PBP2_phosphate_like_2"/>
    <property type="match status" value="1"/>
</dbReference>
<keyword evidence="5" id="KW-1185">Reference proteome</keyword>